<proteinExistence type="predicted"/>
<name>A0ABQ8TTL6_PERAM</name>
<dbReference type="Proteomes" id="UP001148838">
    <property type="component" value="Unassembled WGS sequence"/>
</dbReference>
<dbReference type="EMBL" id="JAJSOF020000003">
    <property type="protein sequence ID" value="KAJ4450057.1"/>
    <property type="molecule type" value="Genomic_DNA"/>
</dbReference>
<organism evidence="1 2">
    <name type="scientific">Periplaneta americana</name>
    <name type="common">American cockroach</name>
    <name type="synonym">Blatta americana</name>
    <dbReference type="NCBI Taxonomy" id="6978"/>
    <lineage>
        <taxon>Eukaryota</taxon>
        <taxon>Metazoa</taxon>
        <taxon>Ecdysozoa</taxon>
        <taxon>Arthropoda</taxon>
        <taxon>Hexapoda</taxon>
        <taxon>Insecta</taxon>
        <taxon>Pterygota</taxon>
        <taxon>Neoptera</taxon>
        <taxon>Polyneoptera</taxon>
        <taxon>Dictyoptera</taxon>
        <taxon>Blattodea</taxon>
        <taxon>Blattoidea</taxon>
        <taxon>Blattidae</taxon>
        <taxon>Blattinae</taxon>
        <taxon>Periplaneta</taxon>
    </lineage>
</organism>
<comment type="caution">
    <text evidence="1">The sequence shown here is derived from an EMBL/GenBank/DDBJ whole genome shotgun (WGS) entry which is preliminary data.</text>
</comment>
<reference evidence="1 2" key="1">
    <citation type="journal article" date="2022" name="Allergy">
        <title>Genome assembly and annotation of Periplaneta americana reveal a comprehensive cockroach allergen profile.</title>
        <authorList>
            <person name="Wang L."/>
            <person name="Xiong Q."/>
            <person name="Saelim N."/>
            <person name="Wang L."/>
            <person name="Nong W."/>
            <person name="Wan A.T."/>
            <person name="Shi M."/>
            <person name="Liu X."/>
            <person name="Cao Q."/>
            <person name="Hui J.H.L."/>
            <person name="Sookrung N."/>
            <person name="Leung T.F."/>
            <person name="Tungtrongchitr A."/>
            <person name="Tsui S.K.W."/>
        </authorList>
    </citation>
    <scope>NUCLEOTIDE SEQUENCE [LARGE SCALE GENOMIC DNA]</scope>
    <source>
        <strain evidence="1">PWHHKU_190912</strain>
    </source>
</reference>
<accession>A0ABQ8TTL6</accession>
<gene>
    <name evidence="1" type="ORF">ANN_01464</name>
</gene>
<evidence type="ECO:0000313" key="1">
    <source>
        <dbReference type="EMBL" id="KAJ4450057.1"/>
    </source>
</evidence>
<protein>
    <submittedName>
        <fullName evidence="1">Uncharacterized protein</fullName>
    </submittedName>
</protein>
<keyword evidence="2" id="KW-1185">Reference proteome</keyword>
<evidence type="ECO:0000313" key="2">
    <source>
        <dbReference type="Proteomes" id="UP001148838"/>
    </source>
</evidence>
<sequence length="73" mass="8250">MPPGREDVARAVTLVEDGRSFRYVAWIIGALLGSIHRAMQCYRELGTYNRRLRSSCRRSTSAKDDRFLSATSA</sequence>